<proteinExistence type="predicted"/>
<gene>
    <name evidence="1" type="ORF">E1261_27300</name>
</gene>
<evidence type="ECO:0000313" key="2">
    <source>
        <dbReference type="Proteomes" id="UP000295075"/>
    </source>
</evidence>
<evidence type="ECO:0000313" key="1">
    <source>
        <dbReference type="EMBL" id="TDC23957.1"/>
    </source>
</evidence>
<dbReference type="RefSeq" id="WP_132411398.1">
    <property type="nucleotide sequence ID" value="NZ_SMKA01000152.1"/>
</dbReference>
<protein>
    <submittedName>
        <fullName evidence="1">Uncharacterized protein</fullName>
    </submittedName>
</protein>
<reference evidence="1 2" key="1">
    <citation type="submission" date="2019-03" db="EMBL/GenBank/DDBJ databases">
        <title>Draft genome sequences of novel Actinobacteria.</title>
        <authorList>
            <person name="Sahin N."/>
            <person name="Ay H."/>
            <person name="Saygin H."/>
        </authorList>
    </citation>
    <scope>NUCLEOTIDE SEQUENCE [LARGE SCALE GENOMIC DNA]</scope>
    <source>
        <strain evidence="1 2">JCM 30547</strain>
    </source>
</reference>
<keyword evidence="2" id="KW-1185">Reference proteome</keyword>
<dbReference type="EMBL" id="SMKA01000152">
    <property type="protein sequence ID" value="TDC23957.1"/>
    <property type="molecule type" value="Genomic_DNA"/>
</dbReference>
<sequence length="115" mass="12125">MQLLAVPSPKTGPPFSNQQDFMYRLDRALGVHALPGRITFNGIAYDSVRSADGLRYEVCVNIDDPSTVGAPAPEGQKVTGTAAAVWVLERALAQIGFTTKTATIDAAGIMGLSAF</sequence>
<accession>A0A4R4PP15</accession>
<dbReference type="AlphaFoldDB" id="A0A4R4PP15"/>
<dbReference type="Proteomes" id="UP000295075">
    <property type="component" value="Unassembled WGS sequence"/>
</dbReference>
<name>A0A4R4PP15_9ACTN</name>
<organism evidence="1 2">
    <name type="scientific">Kribbella albertanoniae</name>
    <dbReference type="NCBI Taxonomy" id="1266829"/>
    <lineage>
        <taxon>Bacteria</taxon>
        <taxon>Bacillati</taxon>
        <taxon>Actinomycetota</taxon>
        <taxon>Actinomycetes</taxon>
        <taxon>Propionibacteriales</taxon>
        <taxon>Kribbellaceae</taxon>
        <taxon>Kribbella</taxon>
    </lineage>
</organism>
<comment type="caution">
    <text evidence="1">The sequence shown here is derived from an EMBL/GenBank/DDBJ whole genome shotgun (WGS) entry which is preliminary data.</text>
</comment>